<accession>A0A1D3K9X2</accession>
<evidence type="ECO:0000313" key="2">
    <source>
        <dbReference type="Proteomes" id="UP000245431"/>
    </source>
</evidence>
<evidence type="ECO:0000313" key="1">
    <source>
        <dbReference type="EMBL" id="SBW85164.1"/>
    </source>
</evidence>
<keyword evidence="1" id="KW-0614">Plasmid</keyword>
<name>A0A1D3K9X2_PSEVE</name>
<geneLocation type="plasmid" evidence="2">
    <name>pve_Plasmid</name>
</geneLocation>
<organism evidence="1 2">
    <name type="scientific">Pseudomonas veronii 1YdBTEX2</name>
    <dbReference type="NCBI Taxonomy" id="1295141"/>
    <lineage>
        <taxon>Bacteria</taxon>
        <taxon>Pseudomonadati</taxon>
        <taxon>Pseudomonadota</taxon>
        <taxon>Gammaproteobacteria</taxon>
        <taxon>Pseudomonadales</taxon>
        <taxon>Pseudomonadaceae</taxon>
        <taxon>Pseudomonas</taxon>
    </lineage>
</organism>
<dbReference type="AlphaFoldDB" id="A0A1D3K9X2"/>
<protein>
    <submittedName>
        <fullName evidence="1">Uncharacterized protein</fullName>
    </submittedName>
</protein>
<sequence>MSKVKLELHFAELRVSGFGNADGRVLRHYRSGQSRMAWDTLQRLVLWALTKGWIPGWFFEISLKEWIDREAFARSIKENEWPRIILSP</sequence>
<proteinExistence type="predicted"/>
<dbReference type="EMBL" id="LT599585">
    <property type="protein sequence ID" value="SBW85164.1"/>
    <property type="molecule type" value="Genomic_DNA"/>
</dbReference>
<dbReference type="Proteomes" id="UP000245431">
    <property type="component" value="Plasmid PVE_plasmid"/>
</dbReference>
<reference evidence="2" key="1">
    <citation type="submission" date="2016-07" db="EMBL/GenBank/DDBJ databases">
        <authorList>
            <person name="Florea S."/>
            <person name="Webb J.S."/>
            <person name="Jaromczyk J."/>
            <person name="Schardl C.L."/>
        </authorList>
    </citation>
    <scope>NUCLEOTIDE SEQUENCE [LARGE SCALE GENOMIC DNA]</scope>
    <source>
        <strain evidence="2">1YdBTEX2</strain>
        <plasmid evidence="2">Plasmid pve_Plasmid</plasmid>
    </source>
</reference>
<gene>
    <name evidence="1" type="ORF">PVE_P0121</name>
</gene>